<dbReference type="Pfam" id="PF21837">
    <property type="entry name" value="DUF6896"/>
    <property type="match status" value="1"/>
</dbReference>
<protein>
    <recommendedName>
        <fullName evidence="1">DUF6896 domain-containing protein</fullName>
    </recommendedName>
</protein>
<dbReference type="RefSeq" id="WP_246916168.1">
    <property type="nucleotide sequence ID" value="NZ_CP090145.1"/>
</dbReference>
<evidence type="ECO:0000259" key="1">
    <source>
        <dbReference type="Pfam" id="PF21837"/>
    </source>
</evidence>
<keyword evidence="3" id="KW-1185">Reference proteome</keyword>
<gene>
    <name evidence="2" type="ORF">LXD69_16420</name>
</gene>
<sequence length="279" mass="32967">MKLIKKIQICNNLDDIPNFKTIKSLERGIEWKIVFGNEIKSKREKIGSQWKLEHPEFQISVHTIEPEINIVKLITGKEIEEHQEFFEKCAKDYRNLAIKLINKFSEKHNIKIDPKYPMNTLFHTEKLGYKPVGQMNEWRYAFHGIHCGLTNNKTGQRIEIPLTFGLEFGQLDPYFFTDFIKSTKEYLPLPVEIYCDYADGKRILEKMVEIGKFEYVNSNWPNERGIVVTDREKVKVYNPDTELEEERLCTTTYKNNGGISTKTKDNNNLFWSKLKRMWS</sequence>
<feature type="domain" description="DUF6896" evidence="1">
    <location>
        <begin position="86"/>
        <end position="216"/>
    </location>
</feature>
<proteinExistence type="predicted"/>
<dbReference type="EMBL" id="CP090145">
    <property type="protein sequence ID" value="UOX33605.1"/>
    <property type="molecule type" value="Genomic_DNA"/>
</dbReference>
<evidence type="ECO:0000313" key="3">
    <source>
        <dbReference type="Proteomes" id="UP000830454"/>
    </source>
</evidence>
<name>A0ABY4HM15_9FLAO</name>
<evidence type="ECO:0000313" key="2">
    <source>
        <dbReference type="EMBL" id="UOX33605.1"/>
    </source>
</evidence>
<dbReference type="Proteomes" id="UP000830454">
    <property type="component" value="Chromosome"/>
</dbReference>
<accession>A0ABY4HM15</accession>
<reference evidence="2" key="2">
    <citation type="submission" date="2022-04" db="EMBL/GenBank/DDBJ databases">
        <title>Complete Genome Sequence of Flavobacterium sediminilitoris YSM-43, Isolated from a Tidal Sediment.</title>
        <authorList>
            <person name="Lee P.A."/>
        </authorList>
    </citation>
    <scope>NUCLEOTIDE SEQUENCE</scope>
    <source>
        <strain evidence="2">YSM-43</strain>
    </source>
</reference>
<organism evidence="2 3">
    <name type="scientific">Flavobacterium sediminilitoris</name>
    <dbReference type="NCBI Taxonomy" id="2024526"/>
    <lineage>
        <taxon>Bacteria</taxon>
        <taxon>Pseudomonadati</taxon>
        <taxon>Bacteroidota</taxon>
        <taxon>Flavobacteriia</taxon>
        <taxon>Flavobacteriales</taxon>
        <taxon>Flavobacteriaceae</taxon>
        <taxon>Flavobacterium</taxon>
    </lineage>
</organism>
<dbReference type="InterPro" id="IPR054191">
    <property type="entry name" value="DUF6896"/>
</dbReference>
<reference evidence="2" key="1">
    <citation type="submission" date="2021-12" db="EMBL/GenBank/DDBJ databases">
        <authorList>
            <person name="Cha I.-T."/>
            <person name="Lee K.-E."/>
            <person name="Park S.-J."/>
        </authorList>
    </citation>
    <scope>NUCLEOTIDE SEQUENCE</scope>
    <source>
        <strain evidence="2">YSM-43</strain>
    </source>
</reference>